<dbReference type="PRINTS" id="PR00727">
    <property type="entry name" value="LEADERPTASE"/>
</dbReference>
<evidence type="ECO:0000313" key="10">
    <source>
        <dbReference type="Proteomes" id="UP000430692"/>
    </source>
</evidence>
<dbReference type="Proteomes" id="UP000430692">
    <property type="component" value="Unassembled WGS sequence"/>
</dbReference>
<comment type="subcellular location">
    <subcellularLocation>
        <location evidence="2">Cell membrane</location>
        <topology evidence="2">Single-pass type II membrane protein</topology>
    </subcellularLocation>
    <subcellularLocation>
        <location evidence="7">Membrane</location>
        <topology evidence="7">Single-pass type II membrane protein</topology>
    </subcellularLocation>
</comment>
<proteinExistence type="inferred from homology"/>
<dbReference type="Gene3D" id="2.10.109.10">
    <property type="entry name" value="Umud Fragment, subunit A"/>
    <property type="match status" value="1"/>
</dbReference>
<feature type="active site" evidence="6">
    <location>
        <position position="83"/>
    </location>
</feature>
<keyword evidence="7" id="KW-0472">Membrane</keyword>
<sequence length="176" mass="19880">MQHVGSKRFFLWGVIILFLLVFVILVNQFVISLSIVNGTSMRPTLQNGDRLLVNKWELLFGRPHKGDVITFEDPKEKGRFLVKRVVGIPGDTIEIRGGKLYRNGKLAKEPYIDVSIEDGDFGPTKVVSGTVFVMGDNRHRYASRDSRYQSIGLVPYGLISGKVEIILWRPSLSTFL</sequence>
<dbReference type="InterPro" id="IPR000223">
    <property type="entry name" value="Pept_S26A_signal_pept_1"/>
</dbReference>
<dbReference type="GO" id="GO:0009003">
    <property type="term" value="F:signal peptidase activity"/>
    <property type="evidence" value="ECO:0007669"/>
    <property type="project" value="UniProtKB-EC"/>
</dbReference>
<dbReference type="InterPro" id="IPR019757">
    <property type="entry name" value="Pept_S26A_signal_pept_1_Lys-AS"/>
</dbReference>
<dbReference type="NCBIfam" id="TIGR02227">
    <property type="entry name" value="sigpep_I_bact"/>
    <property type="match status" value="1"/>
</dbReference>
<evidence type="ECO:0000256" key="3">
    <source>
        <dbReference type="ARBA" id="ARBA00009370"/>
    </source>
</evidence>
<keyword evidence="10" id="KW-1185">Reference proteome</keyword>
<dbReference type="CDD" id="cd06530">
    <property type="entry name" value="S26_SPase_I"/>
    <property type="match status" value="1"/>
</dbReference>
<evidence type="ECO:0000256" key="4">
    <source>
        <dbReference type="ARBA" id="ARBA00013208"/>
    </source>
</evidence>
<dbReference type="PANTHER" id="PTHR43390:SF1">
    <property type="entry name" value="CHLOROPLAST PROCESSING PEPTIDASE"/>
    <property type="match status" value="1"/>
</dbReference>
<feature type="domain" description="Peptidase S26" evidence="8">
    <location>
        <begin position="12"/>
        <end position="168"/>
    </location>
</feature>
<dbReference type="InterPro" id="IPR019533">
    <property type="entry name" value="Peptidase_S26"/>
</dbReference>
<name>A0A6I4VYL7_9BACL</name>
<evidence type="ECO:0000256" key="7">
    <source>
        <dbReference type="RuleBase" id="RU362042"/>
    </source>
</evidence>
<dbReference type="AlphaFoldDB" id="A0A6I4VYL7"/>
<evidence type="ECO:0000256" key="5">
    <source>
        <dbReference type="ARBA" id="ARBA00022801"/>
    </source>
</evidence>
<keyword evidence="7" id="KW-0645">Protease</keyword>
<dbReference type="GO" id="GO:0005886">
    <property type="term" value="C:plasma membrane"/>
    <property type="evidence" value="ECO:0007669"/>
    <property type="project" value="UniProtKB-SubCell"/>
</dbReference>
<dbReference type="EMBL" id="WUUL01000016">
    <property type="protein sequence ID" value="MXQ55608.1"/>
    <property type="molecule type" value="Genomic_DNA"/>
</dbReference>
<evidence type="ECO:0000256" key="2">
    <source>
        <dbReference type="ARBA" id="ARBA00004401"/>
    </source>
</evidence>
<dbReference type="SUPFAM" id="SSF51306">
    <property type="entry name" value="LexA/Signal peptidase"/>
    <property type="match status" value="1"/>
</dbReference>
<evidence type="ECO:0000313" key="9">
    <source>
        <dbReference type="EMBL" id="MXQ55608.1"/>
    </source>
</evidence>
<dbReference type="Pfam" id="PF10502">
    <property type="entry name" value="Peptidase_S26"/>
    <property type="match status" value="1"/>
</dbReference>
<dbReference type="EC" id="3.4.21.89" evidence="4 7"/>
<dbReference type="PANTHER" id="PTHR43390">
    <property type="entry name" value="SIGNAL PEPTIDASE I"/>
    <property type="match status" value="1"/>
</dbReference>
<comment type="catalytic activity">
    <reaction evidence="1 7">
        <text>Cleavage of hydrophobic, N-terminal signal or leader sequences from secreted and periplasmic proteins.</text>
        <dbReference type="EC" id="3.4.21.89"/>
    </reaction>
</comment>
<comment type="caution">
    <text evidence="9">The sequence shown here is derived from an EMBL/GenBank/DDBJ whole genome shotgun (WGS) entry which is preliminary data.</text>
</comment>
<keyword evidence="5 7" id="KW-0378">Hydrolase</keyword>
<dbReference type="GO" id="GO:0004252">
    <property type="term" value="F:serine-type endopeptidase activity"/>
    <property type="evidence" value="ECO:0007669"/>
    <property type="project" value="InterPro"/>
</dbReference>
<dbReference type="RefSeq" id="WP_160802956.1">
    <property type="nucleotide sequence ID" value="NZ_WUUL01000016.1"/>
</dbReference>
<evidence type="ECO:0000256" key="6">
    <source>
        <dbReference type="PIRSR" id="PIRSR600223-1"/>
    </source>
</evidence>
<organism evidence="9 10">
    <name type="scientific">Shimazuella alba</name>
    <dbReference type="NCBI Taxonomy" id="2690964"/>
    <lineage>
        <taxon>Bacteria</taxon>
        <taxon>Bacillati</taxon>
        <taxon>Bacillota</taxon>
        <taxon>Bacilli</taxon>
        <taxon>Bacillales</taxon>
        <taxon>Thermoactinomycetaceae</taxon>
        <taxon>Shimazuella</taxon>
    </lineage>
</organism>
<feature type="transmembrane region" description="Helical" evidence="7">
    <location>
        <begin position="9"/>
        <end position="31"/>
    </location>
</feature>
<feature type="active site" evidence="6">
    <location>
        <position position="40"/>
    </location>
</feature>
<dbReference type="PROSITE" id="PS00760">
    <property type="entry name" value="SPASE_I_2"/>
    <property type="match status" value="1"/>
</dbReference>
<dbReference type="InterPro" id="IPR036286">
    <property type="entry name" value="LexA/Signal_pep-like_sf"/>
</dbReference>
<evidence type="ECO:0000256" key="1">
    <source>
        <dbReference type="ARBA" id="ARBA00000677"/>
    </source>
</evidence>
<reference evidence="9 10" key="1">
    <citation type="submission" date="2019-12" db="EMBL/GenBank/DDBJ databases">
        <title>Whole-genome analyses of novel actinobacteria.</title>
        <authorList>
            <person name="Sahin N."/>
            <person name="Saygin H."/>
        </authorList>
    </citation>
    <scope>NUCLEOTIDE SEQUENCE [LARGE SCALE GENOMIC DNA]</scope>
    <source>
        <strain evidence="9 10">KC615</strain>
    </source>
</reference>
<gene>
    <name evidence="9" type="primary">lepB</name>
    <name evidence="9" type="ORF">GSM42_18145</name>
</gene>
<comment type="similarity">
    <text evidence="3 7">Belongs to the peptidase S26 family.</text>
</comment>
<accession>A0A6I4VYL7</accession>
<keyword evidence="7" id="KW-1133">Transmembrane helix</keyword>
<keyword evidence="7" id="KW-0812">Transmembrane</keyword>
<evidence type="ECO:0000259" key="8">
    <source>
        <dbReference type="Pfam" id="PF10502"/>
    </source>
</evidence>
<protein>
    <recommendedName>
        <fullName evidence="4 7">Signal peptidase I</fullName>
        <ecNumber evidence="4 7">3.4.21.89</ecNumber>
    </recommendedName>
</protein>
<dbReference type="GO" id="GO:0006465">
    <property type="term" value="P:signal peptide processing"/>
    <property type="evidence" value="ECO:0007669"/>
    <property type="project" value="InterPro"/>
</dbReference>